<dbReference type="Proteomes" id="UP000092691">
    <property type="component" value="Plasmid unnamed1"/>
</dbReference>
<evidence type="ECO:0000256" key="10">
    <source>
        <dbReference type="ARBA" id="ARBA00023098"/>
    </source>
</evidence>
<evidence type="ECO:0000259" key="12">
    <source>
        <dbReference type="PROSITE" id="PS50035"/>
    </source>
</evidence>
<dbReference type="EC" id="3.1.4.4" evidence="5"/>
<evidence type="ECO:0000256" key="4">
    <source>
        <dbReference type="ARBA" id="ARBA00008664"/>
    </source>
</evidence>
<dbReference type="GO" id="GO:0006793">
    <property type="term" value="P:phosphorus metabolic process"/>
    <property type="evidence" value="ECO:0007669"/>
    <property type="project" value="UniProtKB-ARBA"/>
</dbReference>
<dbReference type="Pfam" id="PF13091">
    <property type="entry name" value="PLDc_2"/>
    <property type="match status" value="1"/>
</dbReference>
<comment type="subcellular location">
    <subcellularLocation>
        <location evidence="3">Secreted</location>
    </subcellularLocation>
</comment>
<dbReference type="GO" id="GO:0016042">
    <property type="term" value="P:lipid catabolic process"/>
    <property type="evidence" value="ECO:0007669"/>
    <property type="project" value="UniProtKB-KW"/>
</dbReference>
<proteinExistence type="inferred from homology"/>
<evidence type="ECO:0000256" key="2">
    <source>
        <dbReference type="ARBA" id="ARBA00003145"/>
    </source>
</evidence>
<dbReference type="PROSITE" id="PS50035">
    <property type="entry name" value="PLD"/>
    <property type="match status" value="1"/>
</dbReference>
<sequence length="358" mass="39578">MHEPVDRIDGMYFALSDSDFIRALCGVASGRLHHLRLLGGGEEGADWVDRLKTCIGRKLPGVKVAAQTTGQILGISSFHPKFLLLSGDGNPRADLIISSGNPTRRSPNNLDDYLSLSISKQGRLFLWHQCVSEALTVEGSRADAATMEDAYRRCSLAHLSSADEETLPYLLPFDRQAFLSQFAFWAGRADHIDVISQGYNSLDLANILKTAAESGTKVRMVRDDDLLISGSPAVEGEVLNSIEEYYAWDRRVCGPNVSTKFLLTNSSVNYLHSKFAVFSAQFGKVALFGSANLTHAALHSNIENVYFSRNPEVASKFQEYYNHLWDNFALTAPETNSILGKIGPFVSARRIDYDECNN</sequence>
<dbReference type="PANTHER" id="PTHR43856:SF1">
    <property type="entry name" value="MITOCHONDRIAL CARDIOLIPIN HYDROLASE"/>
    <property type="match status" value="1"/>
</dbReference>
<dbReference type="AlphaFoldDB" id="A0A1B1CHQ7"/>
<keyword evidence="7" id="KW-0964">Secreted</keyword>
<comment type="function">
    <text evidence="2">Could be a virulence factor.</text>
</comment>
<evidence type="ECO:0000256" key="3">
    <source>
        <dbReference type="ARBA" id="ARBA00004613"/>
    </source>
</evidence>
<keyword evidence="13" id="KW-0614">Plasmid</keyword>
<evidence type="ECO:0000313" key="14">
    <source>
        <dbReference type="Proteomes" id="UP000092691"/>
    </source>
</evidence>
<gene>
    <name evidence="13" type="ORF">BA011_26285</name>
</gene>
<dbReference type="PANTHER" id="PTHR43856">
    <property type="entry name" value="CARDIOLIPIN HYDROLASE"/>
    <property type="match status" value="1"/>
</dbReference>
<evidence type="ECO:0000256" key="8">
    <source>
        <dbReference type="ARBA" id="ARBA00022801"/>
    </source>
</evidence>
<evidence type="ECO:0000256" key="5">
    <source>
        <dbReference type="ARBA" id="ARBA00012027"/>
    </source>
</evidence>
<keyword evidence="10" id="KW-0443">Lipid metabolism</keyword>
<dbReference type="Gene3D" id="3.30.870.10">
    <property type="entry name" value="Endonuclease Chain A"/>
    <property type="match status" value="1"/>
</dbReference>
<dbReference type="GO" id="GO:0005576">
    <property type="term" value="C:extracellular region"/>
    <property type="evidence" value="ECO:0007669"/>
    <property type="project" value="UniProtKB-SubCell"/>
</dbReference>
<dbReference type="InterPro" id="IPR001736">
    <property type="entry name" value="PLipase_D/transphosphatidylase"/>
</dbReference>
<reference evidence="13 14" key="1">
    <citation type="submission" date="2016-06" db="EMBL/GenBank/DDBJ databases">
        <title>Microsymbionts genomes from the relict species Vavilovia formosa.</title>
        <authorList>
            <person name="Chirak E."/>
            <person name="Kimeklis A."/>
            <person name="Andronov E."/>
        </authorList>
    </citation>
    <scope>NUCLEOTIDE SEQUENCE [LARGE SCALE GENOMIC DNA]</scope>
    <source>
        <strain evidence="13 14">Vaf10</strain>
        <plasmid evidence="14">Plasmid unnamed1</plasmid>
    </source>
</reference>
<evidence type="ECO:0000313" key="13">
    <source>
        <dbReference type="EMBL" id="ANP89288.1"/>
    </source>
</evidence>
<feature type="domain" description="PLD phosphodiesterase" evidence="12">
    <location>
        <begin position="267"/>
        <end position="297"/>
    </location>
</feature>
<comment type="similarity">
    <text evidence="4">Belongs to the phospholipase D family.</text>
</comment>
<keyword evidence="8" id="KW-0378">Hydrolase</keyword>
<organism evidence="13 14">
    <name type="scientific">Rhizobium leguminosarum</name>
    <dbReference type="NCBI Taxonomy" id="384"/>
    <lineage>
        <taxon>Bacteria</taxon>
        <taxon>Pseudomonadati</taxon>
        <taxon>Pseudomonadota</taxon>
        <taxon>Alphaproteobacteria</taxon>
        <taxon>Hyphomicrobiales</taxon>
        <taxon>Rhizobiaceae</taxon>
        <taxon>Rhizobium/Agrobacterium group</taxon>
        <taxon>Rhizobium</taxon>
    </lineage>
</organism>
<name>A0A1B1CHQ7_RHILE</name>
<dbReference type="GO" id="GO:0016891">
    <property type="term" value="F:RNA endonuclease activity producing 5'-phosphomonoesters, hydrolytic mechanism"/>
    <property type="evidence" value="ECO:0007669"/>
    <property type="project" value="TreeGrafter"/>
</dbReference>
<evidence type="ECO:0000256" key="11">
    <source>
        <dbReference type="ARBA" id="ARBA00029594"/>
    </source>
</evidence>
<dbReference type="InterPro" id="IPR051406">
    <property type="entry name" value="PLD_domain"/>
</dbReference>
<comment type="catalytic activity">
    <reaction evidence="1">
        <text>a 1,2-diacyl-sn-glycero-3-phosphocholine + H2O = a 1,2-diacyl-sn-glycero-3-phosphate + choline + H(+)</text>
        <dbReference type="Rhea" id="RHEA:14445"/>
        <dbReference type="ChEBI" id="CHEBI:15354"/>
        <dbReference type="ChEBI" id="CHEBI:15377"/>
        <dbReference type="ChEBI" id="CHEBI:15378"/>
        <dbReference type="ChEBI" id="CHEBI:57643"/>
        <dbReference type="ChEBI" id="CHEBI:58608"/>
        <dbReference type="EC" id="3.1.4.4"/>
    </reaction>
</comment>
<dbReference type="SUPFAM" id="SSF56024">
    <property type="entry name" value="Phospholipase D/nuclease"/>
    <property type="match status" value="1"/>
</dbReference>
<evidence type="ECO:0000256" key="7">
    <source>
        <dbReference type="ARBA" id="ARBA00022525"/>
    </source>
</evidence>
<dbReference type="InterPro" id="IPR025202">
    <property type="entry name" value="PLD-like_dom"/>
</dbReference>
<protein>
    <recommendedName>
        <fullName evidence="6">Phospholipase D</fullName>
        <ecNumber evidence="5">3.1.4.4</ecNumber>
    </recommendedName>
    <alternativeName>
        <fullName evidence="11">Choline phosphatase</fullName>
    </alternativeName>
</protein>
<accession>A0A1B1CHQ7</accession>
<dbReference type="EMBL" id="CP016287">
    <property type="protein sequence ID" value="ANP89288.1"/>
    <property type="molecule type" value="Genomic_DNA"/>
</dbReference>
<keyword evidence="9" id="KW-0442">Lipid degradation</keyword>
<evidence type="ECO:0000256" key="9">
    <source>
        <dbReference type="ARBA" id="ARBA00022963"/>
    </source>
</evidence>
<evidence type="ECO:0000256" key="1">
    <source>
        <dbReference type="ARBA" id="ARBA00000798"/>
    </source>
</evidence>
<dbReference type="GO" id="GO:0004630">
    <property type="term" value="F:phospholipase D activity"/>
    <property type="evidence" value="ECO:0007669"/>
    <property type="project" value="UniProtKB-EC"/>
</dbReference>
<geneLocation type="plasmid" evidence="13 14">
    <name>unnamed1</name>
</geneLocation>
<evidence type="ECO:0000256" key="6">
    <source>
        <dbReference type="ARBA" id="ARBA00018392"/>
    </source>
</evidence>